<feature type="compositionally biased region" description="Polar residues" evidence="3">
    <location>
        <begin position="236"/>
        <end position="245"/>
    </location>
</feature>
<evidence type="ECO:0000256" key="1">
    <source>
        <dbReference type="ARBA" id="ARBA00022737"/>
    </source>
</evidence>
<evidence type="ECO:0000256" key="2">
    <source>
        <dbReference type="SAM" id="Coils"/>
    </source>
</evidence>
<organism evidence="4 5">
    <name type="scientific">Tetrahymena thermophila (strain SB210)</name>
    <dbReference type="NCBI Taxonomy" id="312017"/>
    <lineage>
        <taxon>Eukaryota</taxon>
        <taxon>Sar</taxon>
        <taxon>Alveolata</taxon>
        <taxon>Ciliophora</taxon>
        <taxon>Intramacronucleata</taxon>
        <taxon>Oligohymenophorea</taxon>
        <taxon>Hymenostomatida</taxon>
        <taxon>Tetrahymenina</taxon>
        <taxon>Tetrahymenidae</taxon>
        <taxon>Tetrahymena</taxon>
    </lineage>
</organism>
<dbReference type="Proteomes" id="UP000009168">
    <property type="component" value="Unassembled WGS sequence"/>
</dbReference>
<evidence type="ECO:0000256" key="3">
    <source>
        <dbReference type="SAM" id="MobiDB-lite"/>
    </source>
</evidence>
<dbReference type="PANTHER" id="PTHR43215">
    <property type="entry name" value="RADIAL SPOKE HEAD 1 HOMOLOG"/>
    <property type="match status" value="1"/>
</dbReference>
<dbReference type="STRING" id="312017.I7M3D0"/>
<dbReference type="eggNOG" id="KOG0229">
    <property type="taxonomic scope" value="Eukaryota"/>
</dbReference>
<dbReference type="KEGG" id="tet:TTHERM_00492700"/>
<feature type="compositionally biased region" description="Low complexity" evidence="3">
    <location>
        <begin position="246"/>
        <end position="259"/>
    </location>
</feature>
<feature type="region of interest" description="Disordered" evidence="3">
    <location>
        <begin position="453"/>
        <end position="472"/>
    </location>
</feature>
<feature type="region of interest" description="Disordered" evidence="3">
    <location>
        <begin position="70"/>
        <end position="93"/>
    </location>
</feature>
<dbReference type="PANTHER" id="PTHR43215:SF14">
    <property type="entry name" value="RADIAL SPOKE HEAD 1 HOMOLOG"/>
    <property type="match status" value="1"/>
</dbReference>
<dbReference type="SUPFAM" id="SSF82185">
    <property type="entry name" value="Histone H3 K4-specific methyltransferase SET7/9 N-terminal domain"/>
    <property type="match status" value="1"/>
</dbReference>
<name>I7M3D0_TETTS</name>
<protein>
    <submittedName>
        <fullName evidence="4">MORN motif protein</fullName>
    </submittedName>
</protein>
<evidence type="ECO:0000313" key="4">
    <source>
        <dbReference type="EMBL" id="EAS02917.2"/>
    </source>
</evidence>
<dbReference type="RefSeq" id="XP_001023162.2">
    <property type="nucleotide sequence ID" value="XM_001023162.2"/>
</dbReference>
<dbReference type="Gene3D" id="2.20.110.10">
    <property type="entry name" value="Histone H3 K4-specific methyltransferase SET7/9 N-terminal domain"/>
    <property type="match status" value="1"/>
</dbReference>
<reference evidence="5" key="1">
    <citation type="journal article" date="2006" name="PLoS Biol.">
        <title>Macronuclear genome sequence of the ciliate Tetrahymena thermophila, a model eukaryote.</title>
        <authorList>
            <person name="Eisen J.A."/>
            <person name="Coyne R.S."/>
            <person name="Wu M."/>
            <person name="Wu D."/>
            <person name="Thiagarajan M."/>
            <person name="Wortman J.R."/>
            <person name="Badger J.H."/>
            <person name="Ren Q."/>
            <person name="Amedeo P."/>
            <person name="Jones K.M."/>
            <person name="Tallon L.J."/>
            <person name="Delcher A.L."/>
            <person name="Salzberg S.L."/>
            <person name="Silva J.C."/>
            <person name="Haas B.J."/>
            <person name="Majoros W.H."/>
            <person name="Farzad M."/>
            <person name="Carlton J.M."/>
            <person name="Smith R.K. Jr."/>
            <person name="Garg J."/>
            <person name="Pearlman R.E."/>
            <person name="Karrer K.M."/>
            <person name="Sun L."/>
            <person name="Manning G."/>
            <person name="Elde N.C."/>
            <person name="Turkewitz A.P."/>
            <person name="Asai D.J."/>
            <person name="Wilkes D.E."/>
            <person name="Wang Y."/>
            <person name="Cai H."/>
            <person name="Collins K."/>
            <person name="Stewart B.A."/>
            <person name="Lee S.R."/>
            <person name="Wilamowska K."/>
            <person name="Weinberg Z."/>
            <person name="Ruzzo W.L."/>
            <person name="Wloga D."/>
            <person name="Gaertig J."/>
            <person name="Frankel J."/>
            <person name="Tsao C.-C."/>
            <person name="Gorovsky M.A."/>
            <person name="Keeling P.J."/>
            <person name="Waller R.F."/>
            <person name="Patron N.J."/>
            <person name="Cherry J.M."/>
            <person name="Stover N.A."/>
            <person name="Krieger C.J."/>
            <person name="del Toro C."/>
            <person name="Ryder H.F."/>
            <person name="Williamson S.C."/>
            <person name="Barbeau R.A."/>
            <person name="Hamilton E.P."/>
            <person name="Orias E."/>
        </authorList>
    </citation>
    <scope>NUCLEOTIDE SEQUENCE [LARGE SCALE GENOMIC DNA]</scope>
    <source>
        <strain evidence="5">SB210</strain>
    </source>
</reference>
<gene>
    <name evidence="4" type="ORF">TTHERM_00492700</name>
</gene>
<feature type="compositionally biased region" description="Basic and acidic residues" evidence="3">
    <location>
        <begin position="453"/>
        <end position="470"/>
    </location>
</feature>
<dbReference type="InParanoid" id="I7M3D0"/>
<dbReference type="SMART" id="SM00698">
    <property type="entry name" value="MORN"/>
    <property type="match status" value="4"/>
</dbReference>
<proteinExistence type="predicted"/>
<dbReference type="AlphaFoldDB" id="I7M3D0"/>
<dbReference type="GeneID" id="7835757"/>
<feature type="coiled-coil region" evidence="2">
    <location>
        <begin position="375"/>
        <end position="403"/>
    </location>
</feature>
<dbReference type="InterPro" id="IPR003409">
    <property type="entry name" value="MORN"/>
</dbReference>
<dbReference type="Pfam" id="PF02493">
    <property type="entry name" value="MORN"/>
    <property type="match status" value="5"/>
</dbReference>
<dbReference type="EMBL" id="GG662512">
    <property type="protein sequence ID" value="EAS02917.2"/>
    <property type="molecule type" value="Genomic_DNA"/>
</dbReference>
<evidence type="ECO:0000313" key="5">
    <source>
        <dbReference type="Proteomes" id="UP000009168"/>
    </source>
</evidence>
<sequence>MMDTNQSQKLFPQNIQQNQIFKNSKINIDPQIDNGILQQLGASGINGQSVQAGANGMYGSMNTTILNSQNLGIGQNQNNNSSQPGSGSKQQQLLNLNGNQYGNLIGNINQQNNGFSNFGYQFMENGLSGLGGNLQNGQQQGKQIGINQSNFTNKPNNNNTNNQQLNFNGMSIDKNENEISQAKGMFSTQFKNMLNQQQNQNMIIEPNQTFLMNRNPQSTIGLDQIQLQQEMMKNSGNQLEGSHNFSNSKQNQMQSSQNSNNGLNTFFTTQNNTSPFTLGYEQQNQQHQQKLLILQQQQQQFFQEQLKQPSLISLQQFRKANNIGSNIAGQNSNQSKKKSIVNDILHDVSDVESDVEDKKQLSESNIITNQADDFLEQMKQFYHQEQKEEKKMKRENVSALKQENLQLYLENMKSKFKSAIQIFEKNCESLVYAISQVQIYTAFVQNNTISEKSLDRQDSNQTGDKNESAKSLKQMSNYDKVFSAWENINDITQNNFLKIENVLKLSLEDAIWNFNISYNSQQINEKKPKLNEFAIKKIFDEIYEFSQSESEVPRALEVLAQLKQDQFNQLIQNNDLVKNIIDQSSDYIFKIVEDPILETIYFGYMHKKSNTKQGRGILVTRDQNTFQGYFDNNKPFGPGRIIYSSGNIYEGNFEYGLQHGKGKYSWANGDVYEGNYEKGKRSGRGKFMWKDGRIYEGYLINDNANGFGEYTNCIYSSNKNSNNPYCFEIYKGNWKNNKMDGKGILFVGVQAEWKENNLLKINQIASS</sequence>
<keyword evidence="5" id="KW-1185">Reference proteome</keyword>
<keyword evidence="1" id="KW-0677">Repeat</keyword>
<keyword evidence="2" id="KW-0175">Coiled coil</keyword>
<accession>I7M3D0</accession>
<feature type="region of interest" description="Disordered" evidence="3">
    <location>
        <begin position="236"/>
        <end position="259"/>
    </location>
</feature>